<dbReference type="PIRSF" id="PIRSF016719">
    <property type="entry name" value="UCP016719"/>
    <property type="match status" value="1"/>
</dbReference>
<name>V6IVF7_9BACL</name>
<dbReference type="Gene3D" id="3.40.50.12170">
    <property type="entry name" value="Uncharacterised protein PF07075, DUF1343"/>
    <property type="match status" value="1"/>
</dbReference>
<dbReference type="Gene3D" id="3.90.1150.140">
    <property type="match status" value="1"/>
</dbReference>
<dbReference type="PANTHER" id="PTHR42915">
    <property type="entry name" value="HYPOTHETICAL 460 KDA PROTEIN IN FEUA-SIGW INTERGENIC REGION [PRECURSOR]"/>
    <property type="match status" value="1"/>
</dbReference>
<proteinExistence type="predicted"/>
<dbReference type="eggNOG" id="COG3876">
    <property type="taxonomic scope" value="Bacteria"/>
</dbReference>
<dbReference type="InterPro" id="IPR048503">
    <property type="entry name" value="NamZ_C"/>
</dbReference>
<dbReference type="Proteomes" id="UP000018296">
    <property type="component" value="Unassembled WGS sequence"/>
</dbReference>
<sequence>MIQLGIETLLRDQIALLKGKRVGLLTNMTGLDSRLCPTIDLLMAQPDIHLSALFGPEHGVRGDGQEGLPIESYTDPLTHLPVYSLYGNTRKPSKAMLKNIDCIVIDLQDIGVRYYTFISTMSLVMEACMEESKEVVVLDRPNPVNGLNREGNILDKSLSSFVGMHPLPNRHGLTIGELSLLYKHEFGINCSLTVVPMKRWSRTMYFRETGLCWVQPSPNATGEAMAVLYPGMCLIEGTTLSEGRGTTRPFEVIGAPYMNGSEIADKFNQLGLKGVLARPTSFVPYYSKYKGKLCRGIQIHITDISKVQSYKIGLYTLGLVAEMYPSEFSFLGNGNRCTFNLLAGNTKIRQKILENNFDDFFEQCQAECDQFSEHVLPYLLY</sequence>
<evidence type="ECO:0000313" key="3">
    <source>
        <dbReference type="EMBL" id="EST10481.1"/>
    </source>
</evidence>
<reference evidence="3 4" key="1">
    <citation type="journal article" date="2013" name="Genome Announc.">
        <title>Genome Sequence of Sporolactobacillus laevolacticus DSM442, an Efficient Polymer-Grade D-Lactate Producer from Agricultural Waste Cottonseed as a Nitrogen Source.</title>
        <authorList>
            <person name="Wang H."/>
            <person name="Wang L."/>
            <person name="Ju J."/>
            <person name="Yu B."/>
            <person name="Ma Y."/>
        </authorList>
    </citation>
    <scope>NUCLEOTIDE SEQUENCE [LARGE SCALE GENOMIC DNA]</scope>
    <source>
        <strain evidence="3 4">DSM 442</strain>
    </source>
</reference>
<dbReference type="Pfam" id="PF07075">
    <property type="entry name" value="NamZ_N"/>
    <property type="match status" value="1"/>
</dbReference>
<gene>
    <name evidence="3" type="ORF">P343_16780</name>
</gene>
<dbReference type="PANTHER" id="PTHR42915:SF1">
    <property type="entry name" value="PEPTIDOGLYCAN BETA-N-ACETYLMURAMIDASE NAMZ"/>
    <property type="match status" value="1"/>
</dbReference>
<dbReference type="EMBL" id="AWTC01000022">
    <property type="protein sequence ID" value="EST10481.1"/>
    <property type="molecule type" value="Genomic_DNA"/>
</dbReference>
<feature type="domain" description="Peptidoglycan beta-N-acetylmuramidase NamZ N-terminal" evidence="1">
    <location>
        <begin position="22"/>
        <end position="220"/>
    </location>
</feature>
<dbReference type="AlphaFoldDB" id="V6IVF7"/>
<dbReference type="InterPro" id="IPR048502">
    <property type="entry name" value="NamZ_N"/>
</dbReference>
<dbReference type="STRING" id="1395513.P343_16780"/>
<keyword evidence="4" id="KW-1185">Reference proteome</keyword>
<dbReference type="InterPro" id="IPR008302">
    <property type="entry name" value="NamZ"/>
</dbReference>
<dbReference type="Pfam" id="PF20732">
    <property type="entry name" value="NamZ_C"/>
    <property type="match status" value="1"/>
</dbReference>
<feature type="domain" description="Peptidoglycan beta-N-acetylmuramidase NamZ C-terminal" evidence="2">
    <location>
        <begin position="227"/>
        <end position="381"/>
    </location>
</feature>
<dbReference type="RefSeq" id="WP_023511556.1">
    <property type="nucleotide sequence ID" value="NZ_AWTC01000022.1"/>
</dbReference>
<evidence type="ECO:0000259" key="1">
    <source>
        <dbReference type="Pfam" id="PF07075"/>
    </source>
</evidence>
<dbReference type="PATRIC" id="fig|1395513.3.peg.3406"/>
<dbReference type="OrthoDB" id="9801061at2"/>
<evidence type="ECO:0000259" key="2">
    <source>
        <dbReference type="Pfam" id="PF20732"/>
    </source>
</evidence>
<protein>
    <recommendedName>
        <fullName evidence="5">DUF1343 domain-containing protein</fullName>
    </recommendedName>
</protein>
<organism evidence="3 4">
    <name type="scientific">Sporolactobacillus laevolacticus DSM 442</name>
    <dbReference type="NCBI Taxonomy" id="1395513"/>
    <lineage>
        <taxon>Bacteria</taxon>
        <taxon>Bacillati</taxon>
        <taxon>Bacillota</taxon>
        <taxon>Bacilli</taxon>
        <taxon>Bacillales</taxon>
        <taxon>Sporolactobacillaceae</taxon>
        <taxon>Sporolactobacillus</taxon>
    </lineage>
</organism>
<comment type="caution">
    <text evidence="3">The sequence shown here is derived from an EMBL/GenBank/DDBJ whole genome shotgun (WGS) entry which is preliminary data.</text>
</comment>
<accession>V6IVF7</accession>
<evidence type="ECO:0008006" key="5">
    <source>
        <dbReference type="Google" id="ProtNLM"/>
    </source>
</evidence>
<dbReference type="GO" id="GO:0033922">
    <property type="term" value="F:peptidoglycan beta-N-acetylmuramidase activity"/>
    <property type="evidence" value="ECO:0007669"/>
    <property type="project" value="InterPro"/>
</dbReference>
<evidence type="ECO:0000313" key="4">
    <source>
        <dbReference type="Proteomes" id="UP000018296"/>
    </source>
</evidence>